<feature type="transmembrane region" description="Helical" evidence="5">
    <location>
        <begin position="115"/>
        <end position="136"/>
    </location>
</feature>
<keyword evidence="2 5" id="KW-0812">Transmembrane</keyword>
<evidence type="ECO:0000256" key="1">
    <source>
        <dbReference type="ARBA" id="ARBA00004141"/>
    </source>
</evidence>
<keyword evidence="7" id="KW-1185">Reference proteome</keyword>
<feature type="transmembrane region" description="Helical" evidence="5">
    <location>
        <begin position="61"/>
        <end position="81"/>
    </location>
</feature>
<dbReference type="Proteomes" id="UP001152798">
    <property type="component" value="Chromosome 1"/>
</dbReference>
<dbReference type="Pfam" id="PF01027">
    <property type="entry name" value="Bax1-I"/>
    <property type="match status" value="1"/>
</dbReference>
<dbReference type="PANTHER" id="PTHR23291:SF127">
    <property type="entry name" value="PROTEIN LIFEGUARD 1-LIKE"/>
    <property type="match status" value="1"/>
</dbReference>
<dbReference type="SUPFAM" id="SSF103473">
    <property type="entry name" value="MFS general substrate transporter"/>
    <property type="match status" value="1"/>
</dbReference>
<evidence type="ECO:0000313" key="6">
    <source>
        <dbReference type="EMBL" id="CAH1391349.1"/>
    </source>
</evidence>
<dbReference type="AlphaFoldDB" id="A0A9P0GXE5"/>
<sequence length="240" mass="26640">MMDWEDADEEGPEWSNDKDRRKNFVGKVFFLTGAMLMVSAAIIALPLVSDEIEEAFSYNKLVIGIVALVGSSISLLALVCCHRARHIFPLNMILLIILCISYGLIGAVVACHYKLMVILISFGTVVLIVIVIGIFAKWGPVDVTGCGWFMCGLSIGLTVVLTVFVIVSIFYYIPILQLVISCLVVLVYIIFLLYDMQMIIGGRREQLDSDEYILGAVLLFKDVMILFLYLLEIVNAATRG</sequence>
<feature type="transmembrane region" description="Helical" evidence="5">
    <location>
        <begin position="148"/>
        <end position="172"/>
    </location>
</feature>
<dbReference type="GO" id="GO:0016020">
    <property type="term" value="C:membrane"/>
    <property type="evidence" value="ECO:0007669"/>
    <property type="project" value="UniProtKB-SubCell"/>
</dbReference>
<evidence type="ECO:0000313" key="7">
    <source>
        <dbReference type="Proteomes" id="UP001152798"/>
    </source>
</evidence>
<feature type="transmembrane region" description="Helical" evidence="5">
    <location>
        <begin position="178"/>
        <end position="200"/>
    </location>
</feature>
<comment type="subcellular location">
    <subcellularLocation>
        <location evidence="1">Membrane</location>
        <topology evidence="1">Multi-pass membrane protein</topology>
    </subcellularLocation>
</comment>
<evidence type="ECO:0000256" key="4">
    <source>
        <dbReference type="ARBA" id="ARBA00023136"/>
    </source>
</evidence>
<reference evidence="6" key="1">
    <citation type="submission" date="2022-01" db="EMBL/GenBank/DDBJ databases">
        <authorList>
            <person name="King R."/>
        </authorList>
    </citation>
    <scope>NUCLEOTIDE SEQUENCE</scope>
</reference>
<protein>
    <submittedName>
        <fullName evidence="6">Uncharacterized protein</fullName>
    </submittedName>
</protein>
<evidence type="ECO:0000256" key="2">
    <source>
        <dbReference type="ARBA" id="ARBA00022692"/>
    </source>
</evidence>
<dbReference type="InterPro" id="IPR006214">
    <property type="entry name" value="Bax_inhibitor_1-related"/>
</dbReference>
<accession>A0A9P0GXE5</accession>
<evidence type="ECO:0000256" key="3">
    <source>
        <dbReference type="ARBA" id="ARBA00022989"/>
    </source>
</evidence>
<dbReference type="GO" id="GO:0005783">
    <property type="term" value="C:endoplasmic reticulum"/>
    <property type="evidence" value="ECO:0007669"/>
    <property type="project" value="TreeGrafter"/>
</dbReference>
<dbReference type="GO" id="GO:2001234">
    <property type="term" value="P:negative regulation of apoptotic signaling pathway"/>
    <property type="evidence" value="ECO:0007669"/>
    <property type="project" value="TreeGrafter"/>
</dbReference>
<comment type="similarity">
    <text evidence="5">Belongs to the BI1 family.</text>
</comment>
<name>A0A9P0GXE5_NEZVI</name>
<feature type="transmembrane region" description="Helical" evidence="5">
    <location>
        <begin position="88"/>
        <end position="109"/>
    </location>
</feature>
<dbReference type="InterPro" id="IPR036259">
    <property type="entry name" value="MFS_trans_sf"/>
</dbReference>
<evidence type="ECO:0000256" key="5">
    <source>
        <dbReference type="RuleBase" id="RU004379"/>
    </source>
</evidence>
<proteinExistence type="inferred from homology"/>
<keyword evidence="3 5" id="KW-1133">Transmembrane helix</keyword>
<dbReference type="PANTHER" id="PTHR23291">
    <property type="entry name" value="BAX INHIBITOR-RELATED"/>
    <property type="match status" value="1"/>
</dbReference>
<feature type="transmembrane region" description="Helical" evidence="5">
    <location>
        <begin position="28"/>
        <end position="49"/>
    </location>
</feature>
<dbReference type="EMBL" id="OV725077">
    <property type="protein sequence ID" value="CAH1391349.1"/>
    <property type="molecule type" value="Genomic_DNA"/>
</dbReference>
<feature type="transmembrane region" description="Helical" evidence="5">
    <location>
        <begin position="212"/>
        <end position="231"/>
    </location>
</feature>
<gene>
    <name evidence="6" type="ORF">NEZAVI_LOCUS2387</name>
</gene>
<organism evidence="6 7">
    <name type="scientific">Nezara viridula</name>
    <name type="common">Southern green stink bug</name>
    <name type="synonym">Cimex viridulus</name>
    <dbReference type="NCBI Taxonomy" id="85310"/>
    <lineage>
        <taxon>Eukaryota</taxon>
        <taxon>Metazoa</taxon>
        <taxon>Ecdysozoa</taxon>
        <taxon>Arthropoda</taxon>
        <taxon>Hexapoda</taxon>
        <taxon>Insecta</taxon>
        <taxon>Pterygota</taxon>
        <taxon>Neoptera</taxon>
        <taxon>Paraneoptera</taxon>
        <taxon>Hemiptera</taxon>
        <taxon>Heteroptera</taxon>
        <taxon>Panheteroptera</taxon>
        <taxon>Pentatomomorpha</taxon>
        <taxon>Pentatomoidea</taxon>
        <taxon>Pentatomidae</taxon>
        <taxon>Pentatominae</taxon>
        <taxon>Nezara</taxon>
    </lineage>
</organism>
<dbReference type="GO" id="GO:0005794">
    <property type="term" value="C:Golgi apparatus"/>
    <property type="evidence" value="ECO:0007669"/>
    <property type="project" value="TreeGrafter"/>
</dbReference>
<dbReference type="OrthoDB" id="6624577at2759"/>
<keyword evidence="4 5" id="KW-0472">Membrane</keyword>